<evidence type="ECO:0000313" key="1">
    <source>
        <dbReference type="EMBL" id="KAF2179651.1"/>
    </source>
</evidence>
<reference evidence="1" key="1">
    <citation type="journal article" date="2020" name="Stud. Mycol.">
        <title>101 Dothideomycetes genomes: a test case for predicting lifestyles and emergence of pathogens.</title>
        <authorList>
            <person name="Haridas S."/>
            <person name="Albert R."/>
            <person name="Binder M."/>
            <person name="Bloem J."/>
            <person name="Labutti K."/>
            <person name="Salamov A."/>
            <person name="Andreopoulos B."/>
            <person name="Baker S."/>
            <person name="Barry K."/>
            <person name="Bills G."/>
            <person name="Bluhm B."/>
            <person name="Cannon C."/>
            <person name="Castanera R."/>
            <person name="Culley D."/>
            <person name="Daum C."/>
            <person name="Ezra D."/>
            <person name="Gonzalez J."/>
            <person name="Henrissat B."/>
            <person name="Kuo A."/>
            <person name="Liang C."/>
            <person name="Lipzen A."/>
            <person name="Lutzoni F."/>
            <person name="Magnuson J."/>
            <person name="Mondo S."/>
            <person name="Nolan M."/>
            <person name="Ohm R."/>
            <person name="Pangilinan J."/>
            <person name="Park H.-J."/>
            <person name="Ramirez L."/>
            <person name="Alfaro M."/>
            <person name="Sun H."/>
            <person name="Tritt A."/>
            <person name="Yoshinaga Y."/>
            <person name="Zwiers L.-H."/>
            <person name="Turgeon B."/>
            <person name="Goodwin S."/>
            <person name="Spatafora J."/>
            <person name="Crous P."/>
            <person name="Grigoriev I."/>
        </authorList>
    </citation>
    <scope>NUCLEOTIDE SEQUENCE</scope>
    <source>
        <strain evidence="1">CBS 207.26</strain>
    </source>
</reference>
<organism evidence="1 2">
    <name type="scientific">Zopfia rhizophila CBS 207.26</name>
    <dbReference type="NCBI Taxonomy" id="1314779"/>
    <lineage>
        <taxon>Eukaryota</taxon>
        <taxon>Fungi</taxon>
        <taxon>Dikarya</taxon>
        <taxon>Ascomycota</taxon>
        <taxon>Pezizomycotina</taxon>
        <taxon>Dothideomycetes</taxon>
        <taxon>Dothideomycetes incertae sedis</taxon>
        <taxon>Zopfiaceae</taxon>
        <taxon>Zopfia</taxon>
    </lineage>
</organism>
<protein>
    <submittedName>
        <fullName evidence="1">Uncharacterized protein</fullName>
    </submittedName>
</protein>
<sequence>MPLCLDGSLPQYQRLGERSARNTICPKACNPHFNTCDPSTAPTCIFPDPRVTNPRGACACRPGHKAAGYANNDVSKQWRLPIEAQQHRVWVVEGVKCDILCDVPWGVDSCREV</sequence>
<accession>A0A6A6DJJ7</accession>
<dbReference type="Proteomes" id="UP000800200">
    <property type="component" value="Unassembled WGS sequence"/>
</dbReference>
<dbReference type="OrthoDB" id="3944226at2759"/>
<name>A0A6A6DJJ7_9PEZI</name>
<proteinExistence type="predicted"/>
<evidence type="ECO:0000313" key="2">
    <source>
        <dbReference type="Proteomes" id="UP000800200"/>
    </source>
</evidence>
<keyword evidence="2" id="KW-1185">Reference proteome</keyword>
<dbReference type="EMBL" id="ML994664">
    <property type="protein sequence ID" value="KAF2179651.1"/>
    <property type="molecule type" value="Genomic_DNA"/>
</dbReference>
<gene>
    <name evidence="1" type="ORF">K469DRAFT_595110</name>
</gene>
<dbReference type="AlphaFoldDB" id="A0A6A6DJJ7"/>
<feature type="non-terminal residue" evidence="1">
    <location>
        <position position="113"/>
    </location>
</feature>